<dbReference type="Pfam" id="PF13079">
    <property type="entry name" value="DUF3916"/>
    <property type="match status" value="1"/>
</dbReference>
<dbReference type="InterPro" id="IPR025075">
    <property type="entry name" value="DUF3916"/>
</dbReference>
<dbReference type="EMBL" id="JANKBY010000086">
    <property type="protein sequence ID" value="MCR1822875.1"/>
    <property type="molecule type" value="Genomic_DNA"/>
</dbReference>
<protein>
    <submittedName>
        <fullName evidence="1">DUF3916 domain-containing protein</fullName>
    </submittedName>
</protein>
<organism evidence="1 2">
    <name type="scientific">Terrisporobacter muris</name>
    <dbReference type="NCBI Taxonomy" id="2963284"/>
    <lineage>
        <taxon>Bacteria</taxon>
        <taxon>Bacillati</taxon>
        <taxon>Bacillota</taxon>
        <taxon>Clostridia</taxon>
        <taxon>Peptostreptococcales</taxon>
        <taxon>Peptostreptococcaceae</taxon>
        <taxon>Terrisporobacter</taxon>
    </lineage>
</organism>
<dbReference type="AlphaFoldDB" id="A0A9X2MA74"/>
<dbReference type="RefSeq" id="WP_074079094.1">
    <property type="nucleotide sequence ID" value="NZ_JANKBY010000086.1"/>
</dbReference>
<accession>A0A9X2MA74</accession>
<sequence>MYYIYPDKSYKKKIRGKTRKFKEMECRLIELTSKFPDIDLEHECWHLHMPISQRFIDSYKTPISLRRKYIQLIIDRVDFLINNKGVYDMEVRVVACINLPSLWDSQIIVFWNDDYFKSFFYRNTEYQKWISLSKERDICREWNINLPRNMTVKAYKEEIYDDDLSYEGELWFIGELD</sequence>
<proteinExistence type="predicted"/>
<name>A0A9X2MA74_9FIRM</name>
<gene>
    <name evidence="1" type="ORF">NSA58_08755</name>
</gene>
<dbReference type="Proteomes" id="UP001140817">
    <property type="component" value="Unassembled WGS sequence"/>
</dbReference>
<evidence type="ECO:0000313" key="2">
    <source>
        <dbReference type="Proteomes" id="UP001140817"/>
    </source>
</evidence>
<comment type="caution">
    <text evidence="1">The sequence shown here is derived from an EMBL/GenBank/DDBJ whole genome shotgun (WGS) entry which is preliminary data.</text>
</comment>
<evidence type="ECO:0000313" key="1">
    <source>
        <dbReference type="EMBL" id="MCR1822875.1"/>
    </source>
</evidence>
<keyword evidence="2" id="KW-1185">Reference proteome</keyword>
<reference evidence="1" key="1">
    <citation type="submission" date="2022-07" db="EMBL/GenBank/DDBJ databases">
        <title>Enhanced cultured diversity of the mouse gut microbiota enables custom-made synthetic communities.</title>
        <authorList>
            <person name="Afrizal A."/>
        </authorList>
    </citation>
    <scope>NUCLEOTIDE SEQUENCE</scope>
    <source>
        <strain evidence="1">DSM 29186</strain>
    </source>
</reference>